<organism evidence="1">
    <name type="scientific">marine sediment metagenome</name>
    <dbReference type="NCBI Taxonomy" id="412755"/>
    <lineage>
        <taxon>unclassified sequences</taxon>
        <taxon>metagenomes</taxon>
        <taxon>ecological metagenomes</taxon>
    </lineage>
</organism>
<gene>
    <name evidence="1" type="ORF">LCGC14_2155230</name>
</gene>
<dbReference type="EMBL" id="LAZR01027539">
    <property type="protein sequence ID" value="KKL65411.1"/>
    <property type="molecule type" value="Genomic_DNA"/>
</dbReference>
<proteinExistence type="predicted"/>
<accession>A0A0F9EGM7</accession>
<name>A0A0F9EGM7_9ZZZZ</name>
<reference evidence="1" key="1">
    <citation type="journal article" date="2015" name="Nature">
        <title>Complex archaea that bridge the gap between prokaryotes and eukaryotes.</title>
        <authorList>
            <person name="Spang A."/>
            <person name="Saw J.H."/>
            <person name="Jorgensen S.L."/>
            <person name="Zaremba-Niedzwiedzka K."/>
            <person name="Martijn J."/>
            <person name="Lind A.E."/>
            <person name="van Eijk R."/>
            <person name="Schleper C."/>
            <person name="Guy L."/>
            <person name="Ettema T.J."/>
        </authorList>
    </citation>
    <scope>NUCLEOTIDE SEQUENCE</scope>
</reference>
<protein>
    <submittedName>
        <fullName evidence="1">Uncharacterized protein</fullName>
    </submittedName>
</protein>
<sequence>MSKETVIIVLIALLFVFGLIASFQQETIEDLQIDLATCLIAEGINQSIAPEYDL</sequence>
<dbReference type="AlphaFoldDB" id="A0A0F9EGM7"/>
<evidence type="ECO:0000313" key="1">
    <source>
        <dbReference type="EMBL" id="KKL65411.1"/>
    </source>
</evidence>
<comment type="caution">
    <text evidence="1">The sequence shown here is derived from an EMBL/GenBank/DDBJ whole genome shotgun (WGS) entry which is preliminary data.</text>
</comment>